<dbReference type="EMBL" id="JASCZI010000001">
    <property type="protein sequence ID" value="MED6105899.1"/>
    <property type="molecule type" value="Genomic_DNA"/>
</dbReference>
<name>A0ABU6Q1U2_9FABA</name>
<sequence>MAVSWRKVLLDLLPARPEVNLPNPCCVLKVVVELVRRIFKAMDLLVEVFDEIVDPWAPTTVNAEIPRRREIRHGEGNQIPLMDVDRHVVVI</sequence>
<proteinExistence type="predicted"/>
<dbReference type="Proteomes" id="UP001341840">
    <property type="component" value="Unassembled WGS sequence"/>
</dbReference>
<accession>A0ABU6Q1U2</accession>
<reference evidence="1 2" key="1">
    <citation type="journal article" date="2023" name="Plants (Basel)">
        <title>Bridging the Gap: Combining Genomics and Transcriptomics Approaches to Understand Stylosanthes scabra, an Orphan Legume from the Brazilian Caatinga.</title>
        <authorList>
            <person name="Ferreira-Neto J.R.C."/>
            <person name="da Silva M.D."/>
            <person name="Binneck E."/>
            <person name="de Melo N.F."/>
            <person name="da Silva R.H."/>
            <person name="de Melo A.L.T.M."/>
            <person name="Pandolfi V."/>
            <person name="Bustamante F.O."/>
            <person name="Brasileiro-Vidal A.C."/>
            <person name="Benko-Iseppon A.M."/>
        </authorList>
    </citation>
    <scope>NUCLEOTIDE SEQUENCE [LARGE SCALE GENOMIC DNA]</scope>
    <source>
        <tissue evidence="1">Leaves</tissue>
    </source>
</reference>
<gene>
    <name evidence="1" type="ORF">PIB30_000027</name>
</gene>
<evidence type="ECO:0000313" key="2">
    <source>
        <dbReference type="Proteomes" id="UP001341840"/>
    </source>
</evidence>
<keyword evidence="2" id="KW-1185">Reference proteome</keyword>
<protein>
    <submittedName>
        <fullName evidence="1">Uncharacterized protein</fullName>
    </submittedName>
</protein>
<organism evidence="1 2">
    <name type="scientific">Stylosanthes scabra</name>
    <dbReference type="NCBI Taxonomy" id="79078"/>
    <lineage>
        <taxon>Eukaryota</taxon>
        <taxon>Viridiplantae</taxon>
        <taxon>Streptophyta</taxon>
        <taxon>Embryophyta</taxon>
        <taxon>Tracheophyta</taxon>
        <taxon>Spermatophyta</taxon>
        <taxon>Magnoliopsida</taxon>
        <taxon>eudicotyledons</taxon>
        <taxon>Gunneridae</taxon>
        <taxon>Pentapetalae</taxon>
        <taxon>rosids</taxon>
        <taxon>fabids</taxon>
        <taxon>Fabales</taxon>
        <taxon>Fabaceae</taxon>
        <taxon>Papilionoideae</taxon>
        <taxon>50 kb inversion clade</taxon>
        <taxon>dalbergioids sensu lato</taxon>
        <taxon>Dalbergieae</taxon>
        <taxon>Pterocarpus clade</taxon>
        <taxon>Stylosanthes</taxon>
    </lineage>
</organism>
<comment type="caution">
    <text evidence="1">The sequence shown here is derived from an EMBL/GenBank/DDBJ whole genome shotgun (WGS) entry which is preliminary data.</text>
</comment>
<evidence type="ECO:0000313" key="1">
    <source>
        <dbReference type="EMBL" id="MED6105899.1"/>
    </source>
</evidence>